<reference evidence="1" key="2">
    <citation type="submission" date="2018-08" db="UniProtKB">
        <authorList>
            <consortium name="EnsemblPlants"/>
        </authorList>
    </citation>
    <scope>IDENTIFICATION</scope>
    <source>
        <strain evidence="1">Yugu1</strain>
    </source>
</reference>
<evidence type="ECO:0000313" key="2">
    <source>
        <dbReference type="Proteomes" id="UP000004995"/>
    </source>
</evidence>
<dbReference type="InParanoid" id="K4APB9"/>
<dbReference type="AlphaFoldDB" id="K4APB9"/>
<organism evidence="1 2">
    <name type="scientific">Setaria italica</name>
    <name type="common">Foxtail millet</name>
    <name type="synonym">Panicum italicum</name>
    <dbReference type="NCBI Taxonomy" id="4555"/>
    <lineage>
        <taxon>Eukaryota</taxon>
        <taxon>Viridiplantae</taxon>
        <taxon>Streptophyta</taxon>
        <taxon>Embryophyta</taxon>
        <taxon>Tracheophyta</taxon>
        <taxon>Spermatophyta</taxon>
        <taxon>Magnoliopsida</taxon>
        <taxon>Liliopsida</taxon>
        <taxon>Poales</taxon>
        <taxon>Poaceae</taxon>
        <taxon>PACMAD clade</taxon>
        <taxon>Panicoideae</taxon>
        <taxon>Panicodae</taxon>
        <taxon>Paniceae</taxon>
        <taxon>Cenchrinae</taxon>
        <taxon>Setaria</taxon>
    </lineage>
</organism>
<dbReference type="Gramene" id="KQK90089">
    <property type="protein sequence ID" value="KQK90089"/>
    <property type="gene ID" value="SETIT_040767mg"/>
</dbReference>
<dbReference type="HOGENOM" id="CLU_3377979_0_0_1"/>
<reference evidence="2" key="1">
    <citation type="journal article" date="2012" name="Nat. Biotechnol.">
        <title>Reference genome sequence of the model plant Setaria.</title>
        <authorList>
            <person name="Bennetzen J.L."/>
            <person name="Schmutz J."/>
            <person name="Wang H."/>
            <person name="Percifield R."/>
            <person name="Hawkins J."/>
            <person name="Pontaroli A.C."/>
            <person name="Estep M."/>
            <person name="Feng L."/>
            <person name="Vaughn J.N."/>
            <person name="Grimwood J."/>
            <person name="Jenkins J."/>
            <person name="Barry K."/>
            <person name="Lindquist E."/>
            <person name="Hellsten U."/>
            <person name="Deshpande S."/>
            <person name="Wang X."/>
            <person name="Wu X."/>
            <person name="Mitros T."/>
            <person name="Triplett J."/>
            <person name="Yang X."/>
            <person name="Ye C.Y."/>
            <person name="Mauro-Herrera M."/>
            <person name="Wang L."/>
            <person name="Li P."/>
            <person name="Sharma M."/>
            <person name="Sharma R."/>
            <person name="Ronald P.C."/>
            <person name="Panaud O."/>
            <person name="Kellogg E.A."/>
            <person name="Brutnell T.P."/>
            <person name="Doust A.N."/>
            <person name="Tuskan G.A."/>
            <person name="Rokhsar D."/>
            <person name="Devos K.M."/>
        </authorList>
    </citation>
    <scope>NUCLEOTIDE SEQUENCE [LARGE SCALE GENOMIC DNA]</scope>
    <source>
        <strain evidence="2">cv. Yugu1</strain>
    </source>
</reference>
<sequence>MGWAFGSFSKLKSRTENSVFGKPKQTGLKFGDPK</sequence>
<proteinExistence type="predicted"/>
<dbReference type="EnsemblPlants" id="KQK90089">
    <property type="protein sequence ID" value="KQK90089"/>
    <property type="gene ID" value="SETIT_040767mg"/>
</dbReference>
<dbReference type="EMBL" id="AGNK02005890">
    <property type="status" value="NOT_ANNOTATED_CDS"/>
    <property type="molecule type" value="Genomic_DNA"/>
</dbReference>
<evidence type="ECO:0000313" key="1">
    <source>
        <dbReference type="EnsemblPlants" id="KQK90089"/>
    </source>
</evidence>
<protein>
    <submittedName>
        <fullName evidence="1">Uncharacterized protein</fullName>
    </submittedName>
</protein>
<accession>K4APB9</accession>
<name>K4APB9_SETIT</name>
<keyword evidence="2" id="KW-1185">Reference proteome</keyword>
<dbReference type="Proteomes" id="UP000004995">
    <property type="component" value="Unassembled WGS sequence"/>
</dbReference>